<dbReference type="Gene3D" id="3.30.830.10">
    <property type="entry name" value="Metalloenzyme, LuxS/M16 peptidase-like"/>
    <property type="match status" value="2"/>
</dbReference>
<feature type="domain" description="Peptidase M16 C-terminal" evidence="2">
    <location>
        <begin position="182"/>
        <end position="351"/>
    </location>
</feature>
<accession>A0A1Q2D190</accession>
<name>A0A1Q2D190_9ACTN</name>
<feature type="domain" description="Peptidase M16 N-terminal" evidence="1">
    <location>
        <begin position="51"/>
        <end position="138"/>
    </location>
</feature>
<dbReference type="STRING" id="399497.BW733_15595"/>
<evidence type="ECO:0000259" key="1">
    <source>
        <dbReference type="Pfam" id="PF00675"/>
    </source>
</evidence>
<dbReference type="PANTHER" id="PTHR11851">
    <property type="entry name" value="METALLOPROTEASE"/>
    <property type="match status" value="1"/>
</dbReference>
<gene>
    <name evidence="3" type="ORF">BW733_15595</name>
</gene>
<dbReference type="InterPro" id="IPR007863">
    <property type="entry name" value="Peptidase_M16_C"/>
</dbReference>
<keyword evidence="4" id="KW-1185">Reference proteome</keyword>
<evidence type="ECO:0000259" key="2">
    <source>
        <dbReference type="Pfam" id="PF05193"/>
    </source>
</evidence>
<dbReference type="Pfam" id="PF00675">
    <property type="entry name" value="Peptidase_M16"/>
    <property type="match status" value="1"/>
</dbReference>
<proteinExistence type="predicted"/>
<dbReference type="InterPro" id="IPR011249">
    <property type="entry name" value="Metalloenz_LuxS/M16"/>
</dbReference>
<dbReference type="Proteomes" id="UP000188235">
    <property type="component" value="Chromosome"/>
</dbReference>
<dbReference type="AlphaFoldDB" id="A0A1Q2D190"/>
<evidence type="ECO:0008006" key="5">
    <source>
        <dbReference type="Google" id="ProtNLM"/>
    </source>
</evidence>
<dbReference type="Pfam" id="PF05193">
    <property type="entry name" value="Peptidase_M16_C"/>
    <property type="match status" value="1"/>
</dbReference>
<dbReference type="SUPFAM" id="SSF63411">
    <property type="entry name" value="LuxS/MPP-like metallohydrolase"/>
    <property type="match status" value="2"/>
</dbReference>
<organism evidence="3 4">
    <name type="scientific">Tessaracoccus flavescens</name>
    <dbReference type="NCBI Taxonomy" id="399497"/>
    <lineage>
        <taxon>Bacteria</taxon>
        <taxon>Bacillati</taxon>
        <taxon>Actinomycetota</taxon>
        <taxon>Actinomycetes</taxon>
        <taxon>Propionibacteriales</taxon>
        <taxon>Propionibacteriaceae</taxon>
        <taxon>Tessaracoccus</taxon>
    </lineage>
</organism>
<dbReference type="InterPro" id="IPR050361">
    <property type="entry name" value="MPP/UQCRC_Complex"/>
</dbReference>
<dbReference type="RefSeq" id="WP_077351861.1">
    <property type="nucleotide sequence ID" value="NZ_CP019607.1"/>
</dbReference>
<sequence>MTRPDVTLATPWHFPTPTITRLPNGLTVWHFHLPGQHIATFEAVFPAALSSEPRDVEGVATVALHAIDEGTLTHPDGRIGELLEGNGATLHGIARYRHTTFGGQAPSRRLGAVLDLFTEVLTEPAYAERDIVHHIEAQIAGFDSTLASPGGSNGLAFRRALFGEQHRDGRPAAGTPATLSPIDADRVRAWHAAHFVPDHTTLLIAGAVDADDVIAHFADWRPGAPTPAPASSAPALPPRVVVVDQPGAVQATLTIGSRTVTRDDPRWAALRIAGHALAGAFASRLNLELRERLGYTYGINGGFSPGVTEGQFAVGGSVRNEVAGDAVARLIEGLALAEPLTDAEVDDARRYLIGVAPLANETSADIVAQSSSLAAAGLDPGDMGRHFEALATVGADAATTAYRSAISPELCSVSVTGDAEVLVPQLEAIGLAPERIDLRA</sequence>
<dbReference type="InterPro" id="IPR011765">
    <property type="entry name" value="Pept_M16_N"/>
</dbReference>
<dbReference type="OrthoDB" id="9811314at2"/>
<dbReference type="KEGG" id="tfa:BW733_15595"/>
<dbReference type="GO" id="GO:0046872">
    <property type="term" value="F:metal ion binding"/>
    <property type="evidence" value="ECO:0007669"/>
    <property type="project" value="InterPro"/>
</dbReference>
<reference evidence="3 4" key="1">
    <citation type="journal article" date="2008" name="Int. J. Syst. Evol. Microbiol.">
        <title>Tessaracoccus flavescens sp. nov., isolated from marine sediment.</title>
        <authorList>
            <person name="Lee D.W."/>
            <person name="Lee S.D."/>
        </authorList>
    </citation>
    <scope>NUCLEOTIDE SEQUENCE [LARGE SCALE GENOMIC DNA]</scope>
    <source>
        <strain evidence="3 4">SST-39T</strain>
    </source>
</reference>
<evidence type="ECO:0000313" key="4">
    <source>
        <dbReference type="Proteomes" id="UP000188235"/>
    </source>
</evidence>
<evidence type="ECO:0000313" key="3">
    <source>
        <dbReference type="EMBL" id="AQP52034.1"/>
    </source>
</evidence>
<dbReference type="EMBL" id="CP019607">
    <property type="protein sequence ID" value="AQP52034.1"/>
    <property type="molecule type" value="Genomic_DNA"/>
</dbReference>
<protein>
    <recommendedName>
        <fullName evidence="5">Peptidase M16</fullName>
    </recommendedName>
</protein>
<dbReference type="PANTHER" id="PTHR11851:SF224">
    <property type="entry name" value="PROCESSING PROTEASE"/>
    <property type="match status" value="1"/>
</dbReference>